<dbReference type="InterPro" id="IPR010387">
    <property type="entry name" value="QueT"/>
</dbReference>
<dbReference type="EMBL" id="LHUG01000003">
    <property type="protein sequence ID" value="PAB01465.1"/>
    <property type="molecule type" value="Genomic_DNA"/>
</dbReference>
<dbReference type="PANTHER" id="PTHR40044">
    <property type="entry name" value="INTEGRAL MEMBRANE PROTEIN-RELATED"/>
    <property type="match status" value="1"/>
</dbReference>
<evidence type="ECO:0000313" key="3">
    <source>
        <dbReference type="Proteomes" id="UP000216797"/>
    </source>
</evidence>
<gene>
    <name evidence="2" type="ORF">AKL21_03140</name>
</gene>
<feature type="transmembrane region" description="Helical" evidence="1">
    <location>
        <begin position="61"/>
        <end position="94"/>
    </location>
</feature>
<dbReference type="Pfam" id="PF06177">
    <property type="entry name" value="QueT"/>
    <property type="match status" value="1"/>
</dbReference>
<keyword evidence="3" id="KW-1185">Reference proteome</keyword>
<dbReference type="RefSeq" id="WP_095006036.1">
    <property type="nucleotide sequence ID" value="NZ_LHUG01000003.1"/>
</dbReference>
<evidence type="ECO:0000256" key="1">
    <source>
        <dbReference type="SAM" id="Phobius"/>
    </source>
</evidence>
<comment type="caution">
    <text evidence="2">The sequence shown here is derived from an EMBL/GenBank/DDBJ whole genome shotgun (WGS) entry which is preliminary data.</text>
</comment>
<dbReference type="PIRSF" id="PIRSF031501">
    <property type="entry name" value="QueT"/>
    <property type="match status" value="1"/>
</dbReference>
<protein>
    <recommendedName>
        <fullName evidence="4">QueT transporter family protein</fullName>
    </recommendedName>
</protein>
<reference evidence="2 3" key="1">
    <citation type="submission" date="2015-08" db="EMBL/GenBank/DDBJ databases">
        <title>Enterococcus genome sequence.</title>
        <authorList>
            <person name="Acedo J.Z."/>
            <person name="Vederas J.C."/>
        </authorList>
    </citation>
    <scope>NUCLEOTIDE SEQUENCE [LARGE SCALE GENOMIC DNA]</scope>
    <source>
        <strain evidence="2 3">49</strain>
    </source>
</reference>
<dbReference type="PANTHER" id="PTHR40044:SF1">
    <property type="entry name" value="INTEGRAL MEMBRANE PROTEIN"/>
    <property type="match status" value="1"/>
</dbReference>
<keyword evidence="1" id="KW-0472">Membrane</keyword>
<feature type="transmembrane region" description="Helical" evidence="1">
    <location>
        <begin position="141"/>
        <end position="160"/>
    </location>
</feature>
<evidence type="ECO:0000313" key="2">
    <source>
        <dbReference type="EMBL" id="PAB01465.1"/>
    </source>
</evidence>
<dbReference type="Proteomes" id="UP000216797">
    <property type="component" value="Unassembled WGS sequence"/>
</dbReference>
<name>A0A267HUZ8_9ENTE</name>
<keyword evidence="1" id="KW-0812">Transmembrane</keyword>
<dbReference type="AlphaFoldDB" id="A0A267HUZ8"/>
<proteinExistence type="predicted"/>
<keyword evidence="1" id="KW-1133">Transmembrane helix</keyword>
<sequence length="170" mass="19070">MDNQIKKIRSVHWTTDEIAKMAMVAALYVVITVFLAPFSFGQVQLRVAEMFNFLALYNKRYVWSVTIGCAIANIASPNGIIDVVVGSVCTFFVLLICRKVSARFTDMRVKIAITTLLFAFSMFTVAGQLTILYQMPFWLNWGYIAVGEFLSMAIGGIVLYQVGQKIDLTK</sequence>
<organism evidence="2 3">
    <name type="scientific">Enterococcus canintestini</name>
    <dbReference type="NCBI Taxonomy" id="317010"/>
    <lineage>
        <taxon>Bacteria</taxon>
        <taxon>Bacillati</taxon>
        <taxon>Bacillota</taxon>
        <taxon>Bacilli</taxon>
        <taxon>Lactobacillales</taxon>
        <taxon>Enterococcaceae</taxon>
        <taxon>Enterococcus</taxon>
    </lineage>
</organism>
<feature type="transmembrane region" description="Helical" evidence="1">
    <location>
        <begin position="21"/>
        <end position="41"/>
    </location>
</feature>
<accession>A0A267HUZ8</accession>
<evidence type="ECO:0008006" key="4">
    <source>
        <dbReference type="Google" id="ProtNLM"/>
    </source>
</evidence>
<feature type="transmembrane region" description="Helical" evidence="1">
    <location>
        <begin position="115"/>
        <end position="135"/>
    </location>
</feature>